<accession>A0A450TP04</accession>
<gene>
    <name evidence="1" type="ORF">BECKDK2373B_GA0170837_12492</name>
</gene>
<name>A0A450TP04_9GAMM</name>
<protein>
    <submittedName>
        <fullName evidence="1">Uncharacterized protein</fullName>
    </submittedName>
</protein>
<proteinExistence type="predicted"/>
<reference evidence="1" key="1">
    <citation type="submission" date="2019-02" db="EMBL/GenBank/DDBJ databases">
        <authorList>
            <person name="Gruber-Vodicka R. H."/>
            <person name="Seah K. B. B."/>
        </authorList>
    </citation>
    <scope>NUCLEOTIDE SEQUENCE</scope>
    <source>
        <strain evidence="1">BECK_DK47</strain>
    </source>
</reference>
<evidence type="ECO:0000313" key="1">
    <source>
        <dbReference type="EMBL" id="VFJ69598.1"/>
    </source>
</evidence>
<dbReference type="EMBL" id="CAADEX010000249">
    <property type="protein sequence ID" value="VFJ69598.1"/>
    <property type="molecule type" value="Genomic_DNA"/>
</dbReference>
<dbReference type="AlphaFoldDB" id="A0A450TP04"/>
<sequence>MLPQPVLQLLLAHGRDFGRQRNGIGLLPGKKRQGFKEVIQDEVLEVLIVAHGFISLMRQLQKLHGSMIWQHGVSAAETAAAIPAQPPSTATA</sequence>
<organism evidence="1">
    <name type="scientific">Candidatus Kentrum sp. DK</name>
    <dbReference type="NCBI Taxonomy" id="2126562"/>
    <lineage>
        <taxon>Bacteria</taxon>
        <taxon>Pseudomonadati</taxon>
        <taxon>Pseudomonadota</taxon>
        <taxon>Gammaproteobacteria</taxon>
        <taxon>Candidatus Kentrum</taxon>
    </lineage>
</organism>